<dbReference type="InterPro" id="IPR004841">
    <property type="entry name" value="AA-permease/SLC12A_dom"/>
</dbReference>
<dbReference type="PIRSF" id="PIRSF006060">
    <property type="entry name" value="AA_transporter"/>
    <property type="match status" value="1"/>
</dbReference>
<organism evidence="7 8">
    <name type="scientific">Ferrimicrobium acidiphilum DSM 19497</name>
    <dbReference type="NCBI Taxonomy" id="1121877"/>
    <lineage>
        <taxon>Bacteria</taxon>
        <taxon>Bacillati</taxon>
        <taxon>Actinomycetota</taxon>
        <taxon>Acidimicrobiia</taxon>
        <taxon>Acidimicrobiales</taxon>
        <taxon>Acidimicrobiaceae</taxon>
        <taxon>Ferrimicrobium</taxon>
    </lineage>
</organism>
<feature type="transmembrane region" description="Helical" evidence="5">
    <location>
        <begin position="299"/>
        <end position="325"/>
    </location>
</feature>
<comment type="subcellular location">
    <subcellularLocation>
        <location evidence="1">Membrane</location>
        <topology evidence="1">Multi-pass membrane protein</topology>
    </subcellularLocation>
</comment>
<feature type="domain" description="Amino acid permease/ SLC12A" evidence="6">
    <location>
        <begin position="46"/>
        <end position="431"/>
    </location>
</feature>
<keyword evidence="4 5" id="KW-0472">Membrane</keyword>
<dbReference type="GO" id="GO:0055085">
    <property type="term" value="P:transmembrane transport"/>
    <property type="evidence" value="ECO:0007669"/>
    <property type="project" value="InterPro"/>
</dbReference>
<evidence type="ECO:0000256" key="2">
    <source>
        <dbReference type="ARBA" id="ARBA00022692"/>
    </source>
</evidence>
<evidence type="ECO:0000256" key="5">
    <source>
        <dbReference type="SAM" id="Phobius"/>
    </source>
</evidence>
<evidence type="ECO:0000313" key="8">
    <source>
        <dbReference type="Proteomes" id="UP000032336"/>
    </source>
</evidence>
<proteinExistence type="predicted"/>
<comment type="caution">
    <text evidence="7">The sequence shown here is derived from an EMBL/GenBank/DDBJ whole genome shotgun (WGS) entry which is preliminary data.</text>
</comment>
<evidence type="ECO:0000256" key="3">
    <source>
        <dbReference type="ARBA" id="ARBA00022989"/>
    </source>
</evidence>
<name>A0A0D8FQ45_9ACTN</name>
<keyword evidence="2 5" id="KW-0812">Transmembrane</keyword>
<gene>
    <name evidence="7" type="ORF">FEAC_28710</name>
</gene>
<sequence length="490" mass="51757">MSISETSVESISPGLRSSASLRRGAMNRVEAFTSSVAAIAPAISVLTVFGAIFAAAGLASPLVLLLAVVAFAFHINTVAEYNRVAPSPGFYVSYIARALGVTTGTLTAVVYGVGELILLGAAIFGPALWDQEVIRLLTGYTPGWWLLLLIQGAIGAIVVAFGVVFSVRVIATLFALELLTVVGGIIAILVTHSAYIAVSARAFNPANIHDGATGFGVAFVLCILMFSGCSASAPMSDEMENPRHNIPIAVYSALAIAGLIFVAAAWAQVVGFEGNVGPMLKTNFPFITAAGNSAHWLTYLIYFSGITSGLGVTVATLNAASRLYFNMSRERLLPAVMGAVARVRKTPWIAIGVATGLTLLTMVVYTLIAGGLSYNGGYTGYGQIATLGTDLVIVVYILANVGLPFFYRRQAPELFSWLRHVLAPLLAIVLLAYPFWETIKPNQAGAVGWWWLVVVVLIGLGVVAGLVAKRRKLPVGDYESSEVMPDNVHS</sequence>
<dbReference type="PANTHER" id="PTHR42770:SF16">
    <property type="entry name" value="AMINO ACID PERMEASE"/>
    <property type="match status" value="1"/>
</dbReference>
<dbReference type="GeneID" id="78373839"/>
<feature type="transmembrane region" description="Helical" evidence="5">
    <location>
        <begin position="215"/>
        <end position="236"/>
    </location>
</feature>
<dbReference type="EMBL" id="JXUW01000044">
    <property type="protein sequence ID" value="KJE75398.1"/>
    <property type="molecule type" value="Genomic_DNA"/>
</dbReference>
<feature type="transmembrane region" description="Helical" evidence="5">
    <location>
        <begin position="144"/>
        <end position="167"/>
    </location>
</feature>
<evidence type="ECO:0000256" key="4">
    <source>
        <dbReference type="ARBA" id="ARBA00023136"/>
    </source>
</evidence>
<feature type="transmembrane region" description="Helical" evidence="5">
    <location>
        <begin position="380"/>
        <end position="405"/>
    </location>
</feature>
<protein>
    <submittedName>
        <fullName evidence="7">Amino acid permease</fullName>
    </submittedName>
</protein>
<feature type="transmembrane region" description="Helical" evidence="5">
    <location>
        <begin position="31"/>
        <end position="56"/>
    </location>
</feature>
<evidence type="ECO:0000313" key="7">
    <source>
        <dbReference type="EMBL" id="KJE75398.1"/>
    </source>
</evidence>
<evidence type="ECO:0000259" key="6">
    <source>
        <dbReference type="Pfam" id="PF00324"/>
    </source>
</evidence>
<accession>A0A0D8FQ45</accession>
<feature type="transmembrane region" description="Helical" evidence="5">
    <location>
        <begin position="346"/>
        <end position="368"/>
    </location>
</feature>
<dbReference type="RefSeq" id="WP_035391600.1">
    <property type="nucleotide sequence ID" value="NZ_JQKF01000051.1"/>
</dbReference>
<dbReference type="Pfam" id="PF00324">
    <property type="entry name" value="AA_permease"/>
    <property type="match status" value="1"/>
</dbReference>
<feature type="transmembrane region" description="Helical" evidence="5">
    <location>
        <begin position="448"/>
        <end position="468"/>
    </location>
</feature>
<dbReference type="Proteomes" id="UP000032336">
    <property type="component" value="Unassembled WGS sequence"/>
</dbReference>
<feature type="transmembrane region" description="Helical" evidence="5">
    <location>
        <begin position="62"/>
        <end position="82"/>
    </location>
</feature>
<keyword evidence="8" id="KW-1185">Reference proteome</keyword>
<dbReference type="OrthoDB" id="4568421at2"/>
<feature type="transmembrane region" description="Helical" evidence="5">
    <location>
        <begin position="174"/>
        <end position="195"/>
    </location>
</feature>
<dbReference type="STRING" id="1121877.FEAC_28710"/>
<evidence type="ECO:0000256" key="1">
    <source>
        <dbReference type="ARBA" id="ARBA00004141"/>
    </source>
</evidence>
<dbReference type="Gene3D" id="1.20.1740.10">
    <property type="entry name" value="Amino acid/polyamine transporter I"/>
    <property type="match status" value="1"/>
</dbReference>
<dbReference type="GO" id="GO:0016020">
    <property type="term" value="C:membrane"/>
    <property type="evidence" value="ECO:0007669"/>
    <property type="project" value="UniProtKB-SubCell"/>
</dbReference>
<feature type="transmembrane region" description="Helical" evidence="5">
    <location>
        <begin position="248"/>
        <end position="269"/>
    </location>
</feature>
<dbReference type="eggNOG" id="COG0531">
    <property type="taxonomic scope" value="Bacteria"/>
</dbReference>
<keyword evidence="3 5" id="KW-1133">Transmembrane helix</keyword>
<dbReference type="PANTHER" id="PTHR42770">
    <property type="entry name" value="AMINO ACID TRANSPORTER-RELATED"/>
    <property type="match status" value="1"/>
</dbReference>
<feature type="transmembrane region" description="Helical" evidence="5">
    <location>
        <begin position="417"/>
        <end position="436"/>
    </location>
</feature>
<reference evidence="7 8" key="1">
    <citation type="submission" date="2015-01" db="EMBL/GenBank/DDBJ databases">
        <title>Draft genome of the acidophilic iron oxidizer Ferrimicrobium acidiphilum strain T23.</title>
        <authorList>
            <person name="Poehlein A."/>
            <person name="Eisen S."/>
            <person name="Schloemann M."/>
            <person name="Johnson B.D."/>
            <person name="Daniel R."/>
            <person name="Muehling M."/>
        </authorList>
    </citation>
    <scope>NUCLEOTIDE SEQUENCE [LARGE SCALE GENOMIC DNA]</scope>
    <source>
        <strain evidence="7 8">T23</strain>
    </source>
</reference>
<dbReference type="InterPro" id="IPR050367">
    <property type="entry name" value="APC_superfamily"/>
</dbReference>
<dbReference type="AlphaFoldDB" id="A0A0D8FQ45"/>
<feature type="transmembrane region" description="Helical" evidence="5">
    <location>
        <begin position="94"/>
        <end position="124"/>
    </location>
</feature>